<gene>
    <name evidence="10" type="ORF">CDQ84_18410</name>
</gene>
<dbReference type="InterPro" id="IPR002481">
    <property type="entry name" value="FUR"/>
</dbReference>
<feature type="binding site" evidence="8">
    <location>
        <position position="143"/>
    </location>
    <ligand>
        <name>Zn(2+)</name>
        <dbReference type="ChEBI" id="CHEBI:29105"/>
    </ligand>
</feature>
<evidence type="ECO:0000256" key="2">
    <source>
        <dbReference type="ARBA" id="ARBA00022491"/>
    </source>
</evidence>
<dbReference type="CDD" id="cd07153">
    <property type="entry name" value="Fur_like"/>
    <property type="match status" value="1"/>
</dbReference>
<dbReference type="RefSeq" id="WP_103083190.1">
    <property type="nucleotide sequence ID" value="NZ_CP021850.1"/>
</dbReference>
<dbReference type="Pfam" id="PF01475">
    <property type="entry name" value="FUR"/>
    <property type="match status" value="1"/>
</dbReference>
<comment type="cofactor">
    <cofactor evidence="9">
        <name>Mn(2+)</name>
        <dbReference type="ChEBI" id="CHEBI:29035"/>
    </cofactor>
    <cofactor evidence="9">
        <name>Fe(2+)</name>
        <dbReference type="ChEBI" id="CHEBI:29033"/>
    </cofactor>
    <text evidence="9">Binds 1 Mn(2+) or Fe(2+) ion per subunit.</text>
</comment>
<keyword evidence="3 8" id="KW-0479">Metal-binding</keyword>
<name>A0A2K2EZF7_9CLOT</name>
<keyword evidence="7" id="KW-0804">Transcription</keyword>
<evidence type="ECO:0000256" key="9">
    <source>
        <dbReference type="PIRSR" id="PIRSR602481-2"/>
    </source>
</evidence>
<feature type="binding site" evidence="8">
    <location>
        <position position="140"/>
    </location>
    <ligand>
        <name>Zn(2+)</name>
        <dbReference type="ChEBI" id="CHEBI:29105"/>
    </ligand>
</feature>
<evidence type="ECO:0000256" key="1">
    <source>
        <dbReference type="ARBA" id="ARBA00007957"/>
    </source>
</evidence>
<evidence type="ECO:0000256" key="4">
    <source>
        <dbReference type="ARBA" id="ARBA00022833"/>
    </source>
</evidence>
<dbReference type="GO" id="GO:0003700">
    <property type="term" value="F:DNA-binding transcription factor activity"/>
    <property type="evidence" value="ECO:0007669"/>
    <property type="project" value="InterPro"/>
</dbReference>
<keyword evidence="5" id="KW-0805">Transcription regulation</keyword>
<comment type="similarity">
    <text evidence="1">Belongs to the Fur family.</text>
</comment>
<protein>
    <submittedName>
        <fullName evidence="10">Transcriptional repressor</fullName>
    </submittedName>
</protein>
<dbReference type="FunFam" id="1.10.10.10:FF:000051">
    <property type="entry name" value="Fur family transcriptional regulator"/>
    <property type="match status" value="1"/>
</dbReference>
<dbReference type="SUPFAM" id="SSF46785">
    <property type="entry name" value="Winged helix' DNA-binding domain"/>
    <property type="match status" value="1"/>
</dbReference>
<evidence type="ECO:0000313" key="10">
    <source>
        <dbReference type="EMBL" id="PNT94745.1"/>
    </source>
</evidence>
<dbReference type="Gene3D" id="3.30.1490.190">
    <property type="match status" value="1"/>
</dbReference>
<dbReference type="Gene3D" id="1.10.10.10">
    <property type="entry name" value="Winged helix-like DNA-binding domain superfamily/Winged helix DNA-binding domain"/>
    <property type="match status" value="1"/>
</dbReference>
<feature type="binding site" evidence="9">
    <location>
        <position position="115"/>
    </location>
    <ligand>
        <name>Fe cation</name>
        <dbReference type="ChEBI" id="CHEBI:24875"/>
    </ligand>
</feature>
<dbReference type="AlphaFoldDB" id="A0A2K2EZF7"/>
<dbReference type="OrthoDB" id="8659436at2"/>
<evidence type="ECO:0000256" key="5">
    <source>
        <dbReference type="ARBA" id="ARBA00023015"/>
    </source>
</evidence>
<dbReference type="InterPro" id="IPR036390">
    <property type="entry name" value="WH_DNA-bd_sf"/>
</dbReference>
<dbReference type="InterPro" id="IPR036388">
    <property type="entry name" value="WH-like_DNA-bd_sf"/>
</dbReference>
<evidence type="ECO:0000256" key="7">
    <source>
        <dbReference type="ARBA" id="ARBA00023163"/>
    </source>
</evidence>
<comment type="cofactor">
    <cofactor evidence="8">
        <name>Zn(2+)</name>
        <dbReference type="ChEBI" id="CHEBI:29105"/>
    </cofactor>
    <text evidence="8">Binds 1 zinc ion per subunit.</text>
</comment>
<reference evidence="10 11" key="1">
    <citation type="submission" date="2017-06" db="EMBL/GenBank/DDBJ databases">
        <title>Investigating the central metabolism of Clostridium thermosuccinogenes.</title>
        <authorList>
            <person name="Koendjbiharie J.G."/>
            <person name="van Kranenburg R."/>
        </authorList>
    </citation>
    <scope>NUCLEOTIDE SEQUENCE [LARGE SCALE GENOMIC DNA]</scope>
    <source>
        <strain evidence="10 11">DSM 5806</strain>
    </source>
</reference>
<keyword evidence="11" id="KW-1185">Reference proteome</keyword>
<dbReference type="InterPro" id="IPR043135">
    <property type="entry name" value="Fur_C"/>
</dbReference>
<evidence type="ECO:0000256" key="8">
    <source>
        <dbReference type="PIRSR" id="PIRSR602481-1"/>
    </source>
</evidence>
<dbReference type="EMBL" id="NIOJ01000091">
    <property type="protein sequence ID" value="PNT94745.1"/>
    <property type="molecule type" value="Genomic_DNA"/>
</dbReference>
<dbReference type="GO" id="GO:1900376">
    <property type="term" value="P:regulation of secondary metabolite biosynthetic process"/>
    <property type="evidence" value="ECO:0007669"/>
    <property type="project" value="TreeGrafter"/>
</dbReference>
<evidence type="ECO:0000256" key="6">
    <source>
        <dbReference type="ARBA" id="ARBA00023125"/>
    </source>
</evidence>
<keyword evidence="6" id="KW-0238">DNA-binding</keyword>
<dbReference type="PANTHER" id="PTHR33202:SF7">
    <property type="entry name" value="FERRIC UPTAKE REGULATION PROTEIN"/>
    <property type="match status" value="1"/>
</dbReference>
<keyword evidence="2" id="KW-0678">Repressor</keyword>
<dbReference type="GO" id="GO:0045892">
    <property type="term" value="P:negative regulation of DNA-templated transcription"/>
    <property type="evidence" value="ECO:0007669"/>
    <property type="project" value="TreeGrafter"/>
</dbReference>
<dbReference type="PANTHER" id="PTHR33202">
    <property type="entry name" value="ZINC UPTAKE REGULATION PROTEIN"/>
    <property type="match status" value="1"/>
</dbReference>
<keyword evidence="4 8" id="KW-0862">Zinc</keyword>
<sequence length="147" mass="17235">MSEKAASFREQLKERGLKLTTQRQAVLDVIIEHEGEHLSSEEIFELVRKNYPDIGLATVYRTLTLLDSMDLVYKLDLDDGCNRYELNKKNEDHRHHHLICMSCGSVEEVEEDLLESLEEQITREKGFKVTDHRVKFYGYCKNCLKNQ</sequence>
<evidence type="ECO:0000256" key="3">
    <source>
        <dbReference type="ARBA" id="ARBA00022723"/>
    </source>
</evidence>
<accession>A0A2K2EZF7</accession>
<dbReference type="Proteomes" id="UP000236151">
    <property type="component" value="Unassembled WGS sequence"/>
</dbReference>
<feature type="binding site" evidence="8">
    <location>
        <position position="100"/>
    </location>
    <ligand>
        <name>Zn(2+)</name>
        <dbReference type="ChEBI" id="CHEBI:29105"/>
    </ligand>
</feature>
<comment type="caution">
    <text evidence="10">The sequence shown here is derived from an EMBL/GenBank/DDBJ whole genome shotgun (WGS) entry which is preliminary data.</text>
</comment>
<evidence type="ECO:0000313" key="11">
    <source>
        <dbReference type="Proteomes" id="UP000236151"/>
    </source>
</evidence>
<dbReference type="GO" id="GO:0000976">
    <property type="term" value="F:transcription cis-regulatory region binding"/>
    <property type="evidence" value="ECO:0007669"/>
    <property type="project" value="TreeGrafter"/>
</dbReference>
<feature type="binding site" evidence="8">
    <location>
        <position position="103"/>
    </location>
    <ligand>
        <name>Zn(2+)</name>
        <dbReference type="ChEBI" id="CHEBI:29105"/>
    </ligand>
</feature>
<feature type="binding site" evidence="9">
    <location>
        <position position="132"/>
    </location>
    <ligand>
        <name>Fe cation</name>
        <dbReference type="ChEBI" id="CHEBI:24875"/>
    </ligand>
</feature>
<organism evidence="10 11">
    <name type="scientific">Clostridium thermosuccinogenes</name>
    <dbReference type="NCBI Taxonomy" id="84032"/>
    <lineage>
        <taxon>Bacteria</taxon>
        <taxon>Bacillati</taxon>
        <taxon>Bacillota</taxon>
        <taxon>Clostridia</taxon>
        <taxon>Eubacteriales</taxon>
        <taxon>Clostridiaceae</taxon>
        <taxon>Clostridium</taxon>
    </lineage>
</organism>
<keyword evidence="9" id="KW-0408">Iron</keyword>
<proteinExistence type="inferred from homology"/>
<dbReference type="KEGG" id="cthd:CDO33_09275"/>
<dbReference type="GO" id="GO:0008270">
    <property type="term" value="F:zinc ion binding"/>
    <property type="evidence" value="ECO:0007669"/>
    <property type="project" value="TreeGrafter"/>
</dbReference>